<comment type="caution">
    <text evidence="1">The sequence shown here is derived from an EMBL/GenBank/DDBJ whole genome shotgun (WGS) entry which is preliminary data.</text>
</comment>
<dbReference type="SUPFAM" id="SSF141371">
    <property type="entry name" value="PilZ domain-like"/>
    <property type="match status" value="1"/>
</dbReference>
<keyword evidence="2" id="KW-1185">Reference proteome</keyword>
<dbReference type="Proteomes" id="UP000295783">
    <property type="component" value="Unassembled WGS sequence"/>
</dbReference>
<name>A0A4R6WYR0_9PROT</name>
<proteinExistence type="predicted"/>
<organism evidence="1 2">
    <name type="scientific">Dongia mobilis</name>
    <dbReference type="NCBI Taxonomy" id="578943"/>
    <lineage>
        <taxon>Bacteria</taxon>
        <taxon>Pseudomonadati</taxon>
        <taxon>Pseudomonadota</taxon>
        <taxon>Alphaproteobacteria</taxon>
        <taxon>Rhodospirillales</taxon>
        <taxon>Dongiaceae</taxon>
        <taxon>Dongia</taxon>
    </lineage>
</organism>
<dbReference type="OrthoDB" id="7355144at2"/>
<dbReference type="AlphaFoldDB" id="A0A4R6WYR0"/>
<evidence type="ECO:0000313" key="2">
    <source>
        <dbReference type="Proteomes" id="UP000295783"/>
    </source>
</evidence>
<reference evidence="1 2" key="1">
    <citation type="submission" date="2019-03" db="EMBL/GenBank/DDBJ databases">
        <title>Genomic Encyclopedia of Type Strains, Phase III (KMG-III): the genomes of soil and plant-associated and newly described type strains.</title>
        <authorList>
            <person name="Whitman W."/>
        </authorList>
    </citation>
    <scope>NUCLEOTIDE SEQUENCE [LARGE SCALE GENOMIC DNA]</scope>
    <source>
        <strain evidence="1 2">CGMCC 1.7660</strain>
    </source>
</reference>
<evidence type="ECO:0000313" key="1">
    <source>
        <dbReference type="EMBL" id="TDQ84593.1"/>
    </source>
</evidence>
<protein>
    <recommendedName>
        <fullName evidence="3">PilZ domain-containing protein</fullName>
    </recommendedName>
</protein>
<evidence type="ECO:0008006" key="3">
    <source>
        <dbReference type="Google" id="ProtNLM"/>
    </source>
</evidence>
<sequence length="116" mass="12993">MTIWNGLQEHRQHPRYLFAGTAMLLFDDAARGRTLALTNYRNISQGGACILSPDIRGFAAGDRLFLMPERYRRKREAVVVSLGGGRMHLEIPRTQALSEFEVAEILEQVGHLAAQA</sequence>
<accession>A0A4R6WYR0</accession>
<gene>
    <name evidence="1" type="ORF">A8950_1152</name>
</gene>
<dbReference type="RefSeq" id="WP_133612607.1">
    <property type="nucleotide sequence ID" value="NZ_SNYW01000006.1"/>
</dbReference>
<dbReference type="EMBL" id="SNYW01000006">
    <property type="protein sequence ID" value="TDQ84593.1"/>
    <property type="molecule type" value="Genomic_DNA"/>
</dbReference>